<dbReference type="Proteomes" id="UP000819052">
    <property type="component" value="Unassembled WGS sequence"/>
</dbReference>
<dbReference type="RefSeq" id="WP_167081074.1">
    <property type="nucleotide sequence ID" value="NZ_VVIW01000032.1"/>
</dbReference>
<organism evidence="2 3">
    <name type="scientific">Massilia aquatica</name>
    <dbReference type="NCBI Taxonomy" id="2609000"/>
    <lineage>
        <taxon>Bacteria</taxon>
        <taxon>Pseudomonadati</taxon>
        <taxon>Pseudomonadota</taxon>
        <taxon>Betaproteobacteria</taxon>
        <taxon>Burkholderiales</taxon>
        <taxon>Oxalobacteraceae</taxon>
        <taxon>Telluria group</taxon>
        <taxon>Massilia</taxon>
    </lineage>
</organism>
<feature type="transmembrane region" description="Helical" evidence="1">
    <location>
        <begin position="125"/>
        <end position="145"/>
    </location>
</feature>
<dbReference type="EMBL" id="VVIW01000032">
    <property type="protein sequence ID" value="NHZ44420.1"/>
    <property type="molecule type" value="Genomic_DNA"/>
</dbReference>
<evidence type="ECO:0008006" key="4">
    <source>
        <dbReference type="Google" id="ProtNLM"/>
    </source>
</evidence>
<proteinExistence type="predicted"/>
<keyword evidence="1" id="KW-0812">Transmembrane</keyword>
<sequence length="155" mass="17111">MHNPYHPPASPATRLDQLAGKRTLSVWLLLLALCATMILLASGIANYVQLLLIVFWVGDYLPLLASMSVRVAVFALALAALLGTLRRRQSGRWLGILMICIMTAAVSYVPPTAQYANQAHASGGTFRSTILLTLLMGWWIYAFGFSRKARRYFAP</sequence>
<protein>
    <recommendedName>
        <fullName evidence="4">DUF2569 family protein</fullName>
    </recommendedName>
</protein>
<evidence type="ECO:0000313" key="2">
    <source>
        <dbReference type="EMBL" id="NHZ44420.1"/>
    </source>
</evidence>
<reference evidence="2 3" key="1">
    <citation type="submission" date="2019-09" db="EMBL/GenBank/DDBJ databases">
        <title>Taxonomy of Antarctic Massilia spp.: description of Massilia rubra sp. nov., Massilia aquatica sp. nov., Massilia mucilaginosa sp. nov., Massilia frigida sp. nov. isolated from streams, lakes and regoliths.</title>
        <authorList>
            <person name="Holochova P."/>
            <person name="Sedlacek I."/>
            <person name="Kralova S."/>
            <person name="Maslanova I."/>
            <person name="Busse H.-J."/>
            <person name="Stankova E."/>
            <person name="Vrbovska V."/>
            <person name="Kovarovic V."/>
            <person name="Bartak M."/>
            <person name="Svec P."/>
            <person name="Pantucek R."/>
        </authorList>
    </citation>
    <scope>NUCLEOTIDE SEQUENCE [LARGE SCALE GENOMIC DNA]</scope>
    <source>
        <strain evidence="2 3">CCM 8693</strain>
    </source>
</reference>
<keyword evidence="1" id="KW-1133">Transmembrane helix</keyword>
<keyword evidence="1" id="KW-0472">Membrane</keyword>
<accession>A0ABX0MB69</accession>
<name>A0ABX0MB69_9BURK</name>
<evidence type="ECO:0000256" key="1">
    <source>
        <dbReference type="SAM" id="Phobius"/>
    </source>
</evidence>
<feature type="transmembrane region" description="Helical" evidence="1">
    <location>
        <begin position="93"/>
        <end position="113"/>
    </location>
</feature>
<feature type="transmembrane region" description="Helical" evidence="1">
    <location>
        <begin position="24"/>
        <end position="48"/>
    </location>
</feature>
<feature type="transmembrane region" description="Helical" evidence="1">
    <location>
        <begin position="60"/>
        <end position="81"/>
    </location>
</feature>
<comment type="caution">
    <text evidence="2">The sequence shown here is derived from an EMBL/GenBank/DDBJ whole genome shotgun (WGS) entry which is preliminary data.</text>
</comment>
<evidence type="ECO:0000313" key="3">
    <source>
        <dbReference type="Proteomes" id="UP000819052"/>
    </source>
</evidence>
<gene>
    <name evidence="2" type="ORF">F1609_30320</name>
</gene>
<keyword evidence="3" id="KW-1185">Reference proteome</keyword>